<accession>A0A6C0IMJ4</accession>
<reference evidence="1" key="1">
    <citation type="journal article" date="2020" name="Nature">
        <title>Giant virus diversity and host interactions through global metagenomics.</title>
        <authorList>
            <person name="Schulz F."/>
            <person name="Roux S."/>
            <person name="Paez-Espino D."/>
            <person name="Jungbluth S."/>
            <person name="Walsh D.A."/>
            <person name="Denef V.J."/>
            <person name="McMahon K.D."/>
            <person name="Konstantinidis K.T."/>
            <person name="Eloe-Fadrosh E.A."/>
            <person name="Kyrpides N.C."/>
            <person name="Woyke T."/>
        </authorList>
    </citation>
    <scope>NUCLEOTIDE SEQUENCE</scope>
    <source>
        <strain evidence="1">GVMAG-M-3300024258-28</strain>
    </source>
</reference>
<name>A0A6C0IMJ4_9ZZZZ</name>
<sequence>MDDLQTQMDTYLSTLTEKEMKAYEIAKDLLGMSFQLEKSIGFIEWQEKQREHS</sequence>
<protein>
    <submittedName>
        <fullName evidence="1">Uncharacterized protein</fullName>
    </submittedName>
</protein>
<dbReference type="EMBL" id="MN740221">
    <property type="protein sequence ID" value="QHT94418.1"/>
    <property type="molecule type" value="Genomic_DNA"/>
</dbReference>
<proteinExistence type="predicted"/>
<dbReference type="AlphaFoldDB" id="A0A6C0IMJ4"/>
<organism evidence="1">
    <name type="scientific">viral metagenome</name>
    <dbReference type="NCBI Taxonomy" id="1070528"/>
    <lineage>
        <taxon>unclassified sequences</taxon>
        <taxon>metagenomes</taxon>
        <taxon>organismal metagenomes</taxon>
    </lineage>
</organism>
<evidence type="ECO:0000313" key="1">
    <source>
        <dbReference type="EMBL" id="QHT94418.1"/>
    </source>
</evidence>